<name>A0ABP3JKM0_9ACTN</name>
<dbReference type="Pfam" id="PF00733">
    <property type="entry name" value="Asn_synthase"/>
    <property type="match status" value="1"/>
</dbReference>
<organism evidence="2 3">
    <name type="scientific">Streptomyces stramineus</name>
    <dbReference type="NCBI Taxonomy" id="173861"/>
    <lineage>
        <taxon>Bacteria</taxon>
        <taxon>Bacillati</taxon>
        <taxon>Actinomycetota</taxon>
        <taxon>Actinomycetes</taxon>
        <taxon>Kitasatosporales</taxon>
        <taxon>Streptomycetaceae</taxon>
        <taxon>Streptomyces</taxon>
    </lineage>
</organism>
<protein>
    <recommendedName>
        <fullName evidence="1">Asparagine synthetase domain-containing protein</fullName>
    </recommendedName>
</protein>
<gene>
    <name evidence="2" type="ORF">GCM10009544_16760</name>
</gene>
<evidence type="ECO:0000259" key="1">
    <source>
        <dbReference type="Pfam" id="PF00733"/>
    </source>
</evidence>
<dbReference type="Proteomes" id="UP001499895">
    <property type="component" value="Unassembled WGS sequence"/>
</dbReference>
<reference evidence="3" key="1">
    <citation type="journal article" date="2019" name="Int. J. Syst. Evol. Microbiol.">
        <title>The Global Catalogue of Microorganisms (GCM) 10K type strain sequencing project: providing services to taxonomists for standard genome sequencing and annotation.</title>
        <authorList>
            <consortium name="The Broad Institute Genomics Platform"/>
            <consortium name="The Broad Institute Genome Sequencing Center for Infectious Disease"/>
            <person name="Wu L."/>
            <person name="Ma J."/>
        </authorList>
    </citation>
    <scope>NUCLEOTIDE SEQUENCE [LARGE SCALE GENOMIC DNA]</scope>
    <source>
        <strain evidence="3">JCM 10649</strain>
    </source>
</reference>
<sequence length="85" mass="9041">MHAPFLDTPVVDARLSILGYLRLQPGLYKPLAQAAFAGPVPDFVLQRQTKTECTSSLYAGFAANASTLRAVIGGLRVSPARALLV</sequence>
<dbReference type="InterPro" id="IPR001962">
    <property type="entry name" value="Asn_synthase"/>
</dbReference>
<keyword evidence="3" id="KW-1185">Reference proteome</keyword>
<comment type="caution">
    <text evidence="2">The sequence shown here is derived from an EMBL/GenBank/DDBJ whole genome shotgun (WGS) entry which is preliminary data.</text>
</comment>
<feature type="domain" description="Asparagine synthetase" evidence="1">
    <location>
        <begin position="2"/>
        <end position="58"/>
    </location>
</feature>
<dbReference type="EMBL" id="BAAAHB010000012">
    <property type="protein sequence ID" value="GAA0454655.1"/>
    <property type="molecule type" value="Genomic_DNA"/>
</dbReference>
<evidence type="ECO:0000313" key="3">
    <source>
        <dbReference type="Proteomes" id="UP001499895"/>
    </source>
</evidence>
<evidence type="ECO:0000313" key="2">
    <source>
        <dbReference type="EMBL" id="GAA0454655.1"/>
    </source>
</evidence>
<accession>A0ABP3JKM0</accession>
<proteinExistence type="predicted"/>
<dbReference type="SUPFAM" id="SSF52402">
    <property type="entry name" value="Adenine nucleotide alpha hydrolases-like"/>
    <property type="match status" value="1"/>
</dbReference>